<keyword evidence="4" id="KW-1133">Transmembrane helix</keyword>
<feature type="transmembrane region" description="Helical" evidence="4">
    <location>
        <begin position="15"/>
        <end position="35"/>
    </location>
</feature>
<evidence type="ECO:0000313" key="7">
    <source>
        <dbReference type="Proteomes" id="UP000270025"/>
    </source>
</evidence>
<evidence type="ECO:0000259" key="5">
    <source>
        <dbReference type="Pfam" id="PF13407"/>
    </source>
</evidence>
<name>A0A3S5DZ18_9STRE</name>
<dbReference type="InterPro" id="IPR025997">
    <property type="entry name" value="SBP_2_dom"/>
</dbReference>
<dbReference type="Gene3D" id="3.40.50.2300">
    <property type="match status" value="2"/>
</dbReference>
<dbReference type="Pfam" id="PF13407">
    <property type="entry name" value="Peripla_BP_4"/>
    <property type="match status" value="1"/>
</dbReference>
<keyword evidence="4" id="KW-0812">Transmembrane</keyword>
<dbReference type="InterPro" id="IPR028082">
    <property type="entry name" value="Peripla_BP_I"/>
</dbReference>
<dbReference type="GO" id="GO:0030313">
    <property type="term" value="C:cell envelope"/>
    <property type="evidence" value="ECO:0007669"/>
    <property type="project" value="UniProtKB-SubCell"/>
</dbReference>
<feature type="domain" description="Periplasmic binding protein" evidence="5">
    <location>
        <begin position="47"/>
        <end position="295"/>
    </location>
</feature>
<protein>
    <submittedName>
        <fullName evidence="6">Ribose ABC transporter binding protein</fullName>
    </submittedName>
</protein>
<keyword evidence="4" id="KW-0472">Membrane</keyword>
<proteinExistence type="inferred from homology"/>
<gene>
    <name evidence="6" type="primary">rbsB</name>
    <name evidence="6" type="ORF">NCTC3166_00237</name>
</gene>
<evidence type="ECO:0000256" key="4">
    <source>
        <dbReference type="SAM" id="Phobius"/>
    </source>
</evidence>
<keyword evidence="7" id="KW-1185">Reference proteome</keyword>
<dbReference type="RefSeq" id="WP_126403678.1">
    <property type="nucleotide sequence ID" value="NZ_LR134266.1"/>
</dbReference>
<dbReference type="EMBL" id="LR134266">
    <property type="protein sequence ID" value="VED66453.1"/>
    <property type="molecule type" value="Genomic_DNA"/>
</dbReference>
<dbReference type="SUPFAM" id="SSF53822">
    <property type="entry name" value="Periplasmic binding protein-like I"/>
    <property type="match status" value="1"/>
</dbReference>
<evidence type="ECO:0000256" key="2">
    <source>
        <dbReference type="ARBA" id="ARBA00007639"/>
    </source>
</evidence>
<sequence length="328" mass="36802">MELEEEIVQKKRNRAMIYAIFWSLIFVVVVIYLNASQLKPVRGQMRIGVTYMTMNNEFYQTLNAEIERVADEKGDLLLVRNPELDEEKQSQQIDYFRQQKVNVIVINPVKGDSPKIIASLKRAQQAGIKIIAVDSQLSHFTVDASVVSDNYQAGVLVAQRLMKQKNGAKILLLEHKGTVSAEQRIQGFLDTIQSEPAYHVVGREETRGQTELALPAVSQVIQDGLVFDTVVALNDRAAIGALAAIKENQLAMPISIYGIDGSPDMKVLLSTTDDIEGTVAQSPLKMGRQVMQVIECMRTGKSYKEQYKIPVEMIDKDNVDRYDVNGWQ</sequence>
<accession>A0A3S5DZ18</accession>
<organism evidence="6 7">
    <name type="scientific">Streptococcus viridans</name>
    <dbReference type="NCBI Taxonomy" id="78535"/>
    <lineage>
        <taxon>Bacteria</taxon>
        <taxon>Bacillati</taxon>
        <taxon>Bacillota</taxon>
        <taxon>Bacilli</taxon>
        <taxon>Lactobacillales</taxon>
        <taxon>Streptococcaceae</taxon>
        <taxon>Streptococcus</taxon>
    </lineage>
</organism>
<evidence type="ECO:0000256" key="1">
    <source>
        <dbReference type="ARBA" id="ARBA00004196"/>
    </source>
</evidence>
<dbReference type="KEGG" id="svf:NCTC3166_00237"/>
<comment type="similarity">
    <text evidence="2">Belongs to the bacterial solute-binding protein 2 family.</text>
</comment>
<dbReference type="PANTHER" id="PTHR46847:SF1">
    <property type="entry name" value="D-ALLOSE-BINDING PERIPLASMIC PROTEIN-RELATED"/>
    <property type="match status" value="1"/>
</dbReference>
<keyword evidence="3" id="KW-0732">Signal</keyword>
<evidence type="ECO:0000313" key="6">
    <source>
        <dbReference type="EMBL" id="VED66453.1"/>
    </source>
</evidence>
<dbReference type="PANTHER" id="PTHR46847">
    <property type="entry name" value="D-ALLOSE-BINDING PERIPLASMIC PROTEIN-RELATED"/>
    <property type="match status" value="1"/>
</dbReference>
<comment type="subcellular location">
    <subcellularLocation>
        <location evidence="1">Cell envelope</location>
    </subcellularLocation>
</comment>
<dbReference type="Proteomes" id="UP000270025">
    <property type="component" value="Chromosome"/>
</dbReference>
<dbReference type="AlphaFoldDB" id="A0A3S5DZ18"/>
<evidence type="ECO:0000256" key="3">
    <source>
        <dbReference type="ARBA" id="ARBA00022729"/>
    </source>
</evidence>
<reference evidence="6 7" key="1">
    <citation type="submission" date="2018-12" db="EMBL/GenBank/DDBJ databases">
        <authorList>
            <consortium name="Pathogen Informatics"/>
        </authorList>
    </citation>
    <scope>NUCLEOTIDE SEQUENCE [LARGE SCALE GENOMIC DNA]</scope>
    <source>
        <strain evidence="6 7">NCTC3166</strain>
    </source>
</reference>
<dbReference type="GO" id="GO:0030246">
    <property type="term" value="F:carbohydrate binding"/>
    <property type="evidence" value="ECO:0007669"/>
    <property type="project" value="UniProtKB-ARBA"/>
</dbReference>